<dbReference type="AlphaFoldDB" id="A0A0A8ZQH8"/>
<name>A0A0A8ZQH8_ARUDO</name>
<evidence type="ECO:0000313" key="1">
    <source>
        <dbReference type="EMBL" id="JAD37077.1"/>
    </source>
</evidence>
<organism evidence="1">
    <name type="scientific">Arundo donax</name>
    <name type="common">Giant reed</name>
    <name type="synonym">Donax arundinaceus</name>
    <dbReference type="NCBI Taxonomy" id="35708"/>
    <lineage>
        <taxon>Eukaryota</taxon>
        <taxon>Viridiplantae</taxon>
        <taxon>Streptophyta</taxon>
        <taxon>Embryophyta</taxon>
        <taxon>Tracheophyta</taxon>
        <taxon>Spermatophyta</taxon>
        <taxon>Magnoliopsida</taxon>
        <taxon>Liliopsida</taxon>
        <taxon>Poales</taxon>
        <taxon>Poaceae</taxon>
        <taxon>PACMAD clade</taxon>
        <taxon>Arundinoideae</taxon>
        <taxon>Arundineae</taxon>
        <taxon>Arundo</taxon>
    </lineage>
</organism>
<accession>A0A0A8ZQH8</accession>
<proteinExistence type="predicted"/>
<reference evidence="1" key="2">
    <citation type="journal article" date="2015" name="Data Brief">
        <title>Shoot transcriptome of the giant reed, Arundo donax.</title>
        <authorList>
            <person name="Barrero R.A."/>
            <person name="Guerrero F.D."/>
            <person name="Moolhuijzen P."/>
            <person name="Goolsby J.A."/>
            <person name="Tidwell J."/>
            <person name="Bellgard S.E."/>
            <person name="Bellgard M.I."/>
        </authorList>
    </citation>
    <scope>NUCLEOTIDE SEQUENCE</scope>
    <source>
        <tissue evidence="1">Shoot tissue taken approximately 20 cm above the soil surface</tissue>
    </source>
</reference>
<sequence length="31" mass="3534">MASLRFQCLIPLILSPVAEEFLVKFRLRVSG</sequence>
<dbReference type="EMBL" id="GBRH01260818">
    <property type="protein sequence ID" value="JAD37077.1"/>
    <property type="molecule type" value="Transcribed_RNA"/>
</dbReference>
<protein>
    <submittedName>
        <fullName evidence="1">Uncharacterized protein</fullName>
    </submittedName>
</protein>
<reference evidence="1" key="1">
    <citation type="submission" date="2014-09" db="EMBL/GenBank/DDBJ databases">
        <authorList>
            <person name="Magalhaes I.L.F."/>
            <person name="Oliveira U."/>
            <person name="Santos F.R."/>
            <person name="Vidigal T.H.D.A."/>
            <person name="Brescovit A.D."/>
            <person name="Santos A.J."/>
        </authorList>
    </citation>
    <scope>NUCLEOTIDE SEQUENCE</scope>
    <source>
        <tissue evidence="1">Shoot tissue taken approximately 20 cm above the soil surface</tissue>
    </source>
</reference>